<accession>R7AK03</accession>
<comment type="caution">
    <text evidence="3">The sequence shown here is derived from an EMBL/GenBank/DDBJ whole genome shotgun (WGS) entry which is preliminary data.</text>
</comment>
<dbReference type="AlphaFoldDB" id="R7AK03"/>
<evidence type="ECO:0000256" key="1">
    <source>
        <dbReference type="SAM" id="MobiDB-lite"/>
    </source>
</evidence>
<keyword evidence="2" id="KW-0472">Membrane</keyword>
<keyword evidence="2" id="KW-0812">Transmembrane</keyword>
<proteinExistence type="predicted"/>
<feature type="transmembrane region" description="Helical" evidence="2">
    <location>
        <begin position="95"/>
        <end position="116"/>
    </location>
</feature>
<dbReference type="EMBL" id="CBHH010000059">
    <property type="protein sequence ID" value="CDD58710.1"/>
    <property type="molecule type" value="Genomic_DNA"/>
</dbReference>
<name>R7AK03_9FIRM</name>
<evidence type="ECO:0000313" key="3">
    <source>
        <dbReference type="EMBL" id="CDD58710.1"/>
    </source>
</evidence>
<organism evidence="3 4">
    <name type="scientific">Bacteroides pectinophilus CAG:437</name>
    <dbReference type="NCBI Taxonomy" id="1263051"/>
    <lineage>
        <taxon>Bacteria</taxon>
        <taxon>Bacillati</taxon>
        <taxon>Bacillota</taxon>
        <taxon>Clostridia</taxon>
        <taxon>Eubacteriales</taxon>
    </lineage>
</organism>
<evidence type="ECO:0000256" key="2">
    <source>
        <dbReference type="SAM" id="Phobius"/>
    </source>
</evidence>
<protein>
    <submittedName>
        <fullName evidence="3">Uncharacterized protein</fullName>
    </submittedName>
</protein>
<evidence type="ECO:0000313" key="4">
    <source>
        <dbReference type="Proteomes" id="UP000018141"/>
    </source>
</evidence>
<feature type="region of interest" description="Disordered" evidence="1">
    <location>
        <begin position="1"/>
        <end position="64"/>
    </location>
</feature>
<gene>
    <name evidence="3" type="ORF">BN656_02191</name>
</gene>
<reference evidence="3" key="1">
    <citation type="submission" date="2012-11" db="EMBL/GenBank/DDBJ databases">
        <title>Dependencies among metagenomic species, viruses, plasmids and units of genetic variation.</title>
        <authorList>
            <person name="Nielsen H.B."/>
            <person name="Almeida M."/>
            <person name="Juncker A.S."/>
            <person name="Rasmussen S."/>
            <person name="Li J."/>
            <person name="Sunagawa S."/>
            <person name="Plichta D."/>
            <person name="Gautier L."/>
            <person name="Le Chatelier E."/>
            <person name="Peletier E."/>
            <person name="Bonde I."/>
            <person name="Nielsen T."/>
            <person name="Manichanh C."/>
            <person name="Arumugam M."/>
            <person name="Batto J."/>
            <person name="Santos M.B.Q.D."/>
            <person name="Blom N."/>
            <person name="Borruel N."/>
            <person name="Burgdorf K.S."/>
            <person name="Boumezbeur F."/>
            <person name="Casellas F."/>
            <person name="Dore J."/>
            <person name="Guarner F."/>
            <person name="Hansen T."/>
            <person name="Hildebrand F."/>
            <person name="Kaas R.S."/>
            <person name="Kennedy S."/>
            <person name="Kristiansen K."/>
            <person name="Kultima J.R."/>
            <person name="Leonard P."/>
            <person name="Levenez F."/>
            <person name="Lund O."/>
            <person name="Moumen B."/>
            <person name="Le Paslier D."/>
            <person name="Pons N."/>
            <person name="Pedersen O."/>
            <person name="Prifti E."/>
            <person name="Qin J."/>
            <person name="Raes J."/>
            <person name="Tap J."/>
            <person name="Tims S."/>
            <person name="Ussery D.W."/>
            <person name="Yamada T."/>
            <person name="MetaHit consortium"/>
            <person name="Renault P."/>
            <person name="Sicheritz-Ponten T."/>
            <person name="Bork P."/>
            <person name="Wang J."/>
            <person name="Brunak S."/>
            <person name="Ehrlich S.D."/>
        </authorList>
    </citation>
    <scope>NUCLEOTIDE SEQUENCE [LARGE SCALE GENOMIC DNA]</scope>
</reference>
<keyword evidence="2" id="KW-1133">Transmembrane helix</keyword>
<sequence>METVTERNLNNDITQVDSVRTAEETTAAERTADGSAETYGSTGTKPPHTDISLSETVAGGGSVPGIRGAETYAATETAAAVDSSQPADLGTVEGLLLIIAVMIAVIIGIMFSNIFFKRGGD</sequence>
<dbReference type="Proteomes" id="UP000018141">
    <property type="component" value="Unassembled WGS sequence"/>
</dbReference>
<feature type="compositionally biased region" description="Polar residues" evidence="1">
    <location>
        <begin position="1"/>
        <end position="18"/>
    </location>
</feature>